<dbReference type="PANTHER" id="PTHR45436:SF5">
    <property type="entry name" value="SENSOR HISTIDINE KINASE TRCS"/>
    <property type="match status" value="1"/>
</dbReference>
<dbReference type="SMART" id="SM00387">
    <property type="entry name" value="HATPase_c"/>
    <property type="match status" value="1"/>
</dbReference>
<keyword evidence="8 12" id="KW-1133">Transmembrane helix</keyword>
<feature type="transmembrane region" description="Helical" evidence="12">
    <location>
        <begin position="74"/>
        <end position="94"/>
    </location>
</feature>
<evidence type="ECO:0000256" key="1">
    <source>
        <dbReference type="ARBA" id="ARBA00000085"/>
    </source>
</evidence>
<evidence type="ECO:0000256" key="10">
    <source>
        <dbReference type="ARBA" id="ARBA00023136"/>
    </source>
</evidence>
<evidence type="ECO:0000256" key="5">
    <source>
        <dbReference type="ARBA" id="ARBA00022679"/>
    </source>
</evidence>
<dbReference type="PRINTS" id="PR00344">
    <property type="entry name" value="BCTRLSENSOR"/>
</dbReference>
<dbReference type="InterPro" id="IPR036097">
    <property type="entry name" value="HisK_dim/P_sf"/>
</dbReference>
<dbReference type="SMART" id="SM00388">
    <property type="entry name" value="HisKA"/>
    <property type="match status" value="1"/>
</dbReference>
<dbReference type="Gene3D" id="1.10.287.130">
    <property type="match status" value="1"/>
</dbReference>
<name>A0ABP8P4K7_9MICO</name>
<evidence type="ECO:0000256" key="7">
    <source>
        <dbReference type="ARBA" id="ARBA00022777"/>
    </source>
</evidence>
<evidence type="ECO:0000259" key="13">
    <source>
        <dbReference type="PROSITE" id="PS50109"/>
    </source>
</evidence>
<dbReference type="Gene3D" id="3.30.565.10">
    <property type="entry name" value="Histidine kinase-like ATPase, C-terminal domain"/>
    <property type="match status" value="1"/>
</dbReference>
<evidence type="ECO:0000256" key="2">
    <source>
        <dbReference type="ARBA" id="ARBA00004236"/>
    </source>
</evidence>
<dbReference type="EC" id="2.7.13.3" evidence="3"/>
<keyword evidence="7 14" id="KW-0418">Kinase</keyword>
<dbReference type="InterPro" id="IPR050428">
    <property type="entry name" value="TCS_sensor_his_kinase"/>
</dbReference>
<sequence>MMPLGALDVLLIVLTALGCAAVVAVVAVLVLRRARRAGLTFRLVVVGVASVLALATGVLAISGEMYLSVHDFTVLVWVLGAALLCALATAWVTARAARASVQKLSTAVRRVGEGDVVDGGRSGWREFDELSAELAEVSARLSEARAELERADSDRRRFLAWMSHDLRTPLTAIRALAESAEAGLADPAELPGQVRAQIETMSRMVDDLFELSRITSGSLRLRTEQVDLLDIVSDAVSDVIAAAGGHRVRIVQQGIEGHMLWADPHQLTRVIVNLLSNAVRHAPEGSEVLVFAESPAPHRLVLAVLDHGSGVAVEDLDRMFEVGWRADPSRGGSGADAVASGAGLGLAIARGLVRAHGGDVFAEHTDAGFCLKVELPAGPAAPGP</sequence>
<gene>
    <name evidence="14" type="ORF">GCM10023171_06920</name>
</gene>
<dbReference type="RefSeq" id="WP_345184373.1">
    <property type="nucleotide sequence ID" value="NZ_BAABGP010000004.1"/>
</dbReference>
<dbReference type="InterPro" id="IPR003661">
    <property type="entry name" value="HisK_dim/P_dom"/>
</dbReference>
<keyword evidence="6 12" id="KW-0812">Transmembrane</keyword>
<dbReference type="SUPFAM" id="SSF55874">
    <property type="entry name" value="ATPase domain of HSP90 chaperone/DNA topoisomerase II/histidine kinase"/>
    <property type="match status" value="1"/>
</dbReference>
<evidence type="ECO:0000313" key="15">
    <source>
        <dbReference type="Proteomes" id="UP001500731"/>
    </source>
</evidence>
<evidence type="ECO:0000256" key="11">
    <source>
        <dbReference type="SAM" id="Coils"/>
    </source>
</evidence>
<dbReference type="Pfam" id="PF02518">
    <property type="entry name" value="HATPase_c"/>
    <property type="match status" value="1"/>
</dbReference>
<dbReference type="Pfam" id="PF00512">
    <property type="entry name" value="HisKA"/>
    <property type="match status" value="1"/>
</dbReference>
<keyword evidence="4" id="KW-0597">Phosphoprotein</keyword>
<feature type="transmembrane region" description="Helical" evidence="12">
    <location>
        <begin position="6"/>
        <end position="31"/>
    </location>
</feature>
<feature type="coiled-coil region" evidence="11">
    <location>
        <begin position="127"/>
        <end position="154"/>
    </location>
</feature>
<feature type="transmembrane region" description="Helical" evidence="12">
    <location>
        <begin position="43"/>
        <end position="62"/>
    </location>
</feature>
<comment type="subcellular location">
    <subcellularLocation>
        <location evidence="2">Cell membrane</location>
    </subcellularLocation>
</comment>
<evidence type="ECO:0000256" key="8">
    <source>
        <dbReference type="ARBA" id="ARBA00022989"/>
    </source>
</evidence>
<proteinExistence type="predicted"/>
<evidence type="ECO:0000256" key="4">
    <source>
        <dbReference type="ARBA" id="ARBA00022553"/>
    </source>
</evidence>
<evidence type="ECO:0000313" key="14">
    <source>
        <dbReference type="EMBL" id="GAA4480299.1"/>
    </source>
</evidence>
<evidence type="ECO:0000256" key="3">
    <source>
        <dbReference type="ARBA" id="ARBA00012438"/>
    </source>
</evidence>
<dbReference type="GO" id="GO:0016301">
    <property type="term" value="F:kinase activity"/>
    <property type="evidence" value="ECO:0007669"/>
    <property type="project" value="UniProtKB-KW"/>
</dbReference>
<protein>
    <recommendedName>
        <fullName evidence="3">histidine kinase</fullName>
        <ecNumber evidence="3">2.7.13.3</ecNumber>
    </recommendedName>
</protein>
<keyword evidence="15" id="KW-1185">Reference proteome</keyword>
<dbReference type="CDD" id="cd00075">
    <property type="entry name" value="HATPase"/>
    <property type="match status" value="1"/>
</dbReference>
<comment type="catalytic activity">
    <reaction evidence="1">
        <text>ATP + protein L-histidine = ADP + protein N-phospho-L-histidine.</text>
        <dbReference type="EC" id="2.7.13.3"/>
    </reaction>
</comment>
<reference evidence="15" key="1">
    <citation type="journal article" date="2019" name="Int. J. Syst. Evol. Microbiol.">
        <title>The Global Catalogue of Microorganisms (GCM) 10K type strain sequencing project: providing services to taxonomists for standard genome sequencing and annotation.</title>
        <authorList>
            <consortium name="The Broad Institute Genomics Platform"/>
            <consortium name="The Broad Institute Genome Sequencing Center for Infectious Disease"/>
            <person name="Wu L."/>
            <person name="Ma J."/>
        </authorList>
    </citation>
    <scope>NUCLEOTIDE SEQUENCE [LARGE SCALE GENOMIC DNA]</scope>
    <source>
        <strain evidence="15">JCM 17839</strain>
    </source>
</reference>
<evidence type="ECO:0000256" key="12">
    <source>
        <dbReference type="SAM" id="Phobius"/>
    </source>
</evidence>
<organism evidence="14 15">
    <name type="scientific">Microbacterium panaciterrae</name>
    <dbReference type="NCBI Taxonomy" id="985759"/>
    <lineage>
        <taxon>Bacteria</taxon>
        <taxon>Bacillati</taxon>
        <taxon>Actinomycetota</taxon>
        <taxon>Actinomycetes</taxon>
        <taxon>Micrococcales</taxon>
        <taxon>Microbacteriaceae</taxon>
        <taxon>Microbacterium</taxon>
    </lineage>
</organism>
<accession>A0ABP8P4K7</accession>
<comment type="caution">
    <text evidence="14">The sequence shown here is derived from an EMBL/GenBank/DDBJ whole genome shotgun (WGS) entry which is preliminary data.</text>
</comment>
<evidence type="ECO:0000256" key="6">
    <source>
        <dbReference type="ARBA" id="ARBA00022692"/>
    </source>
</evidence>
<keyword evidence="5" id="KW-0808">Transferase</keyword>
<dbReference type="CDD" id="cd00082">
    <property type="entry name" value="HisKA"/>
    <property type="match status" value="1"/>
</dbReference>
<dbReference type="InterPro" id="IPR003594">
    <property type="entry name" value="HATPase_dom"/>
</dbReference>
<dbReference type="InterPro" id="IPR005467">
    <property type="entry name" value="His_kinase_dom"/>
</dbReference>
<dbReference type="InterPro" id="IPR004358">
    <property type="entry name" value="Sig_transdc_His_kin-like_C"/>
</dbReference>
<dbReference type="InterPro" id="IPR036890">
    <property type="entry name" value="HATPase_C_sf"/>
</dbReference>
<dbReference type="EMBL" id="BAABGP010000004">
    <property type="protein sequence ID" value="GAA4480299.1"/>
    <property type="molecule type" value="Genomic_DNA"/>
</dbReference>
<dbReference type="PANTHER" id="PTHR45436">
    <property type="entry name" value="SENSOR HISTIDINE KINASE YKOH"/>
    <property type="match status" value="1"/>
</dbReference>
<keyword evidence="11" id="KW-0175">Coiled coil</keyword>
<keyword evidence="10 12" id="KW-0472">Membrane</keyword>
<dbReference type="SUPFAM" id="SSF47384">
    <property type="entry name" value="Homodimeric domain of signal transducing histidine kinase"/>
    <property type="match status" value="1"/>
</dbReference>
<keyword evidence="9" id="KW-0902">Two-component regulatory system</keyword>
<feature type="domain" description="Histidine kinase" evidence="13">
    <location>
        <begin position="161"/>
        <end position="379"/>
    </location>
</feature>
<evidence type="ECO:0000256" key="9">
    <source>
        <dbReference type="ARBA" id="ARBA00023012"/>
    </source>
</evidence>
<dbReference type="Proteomes" id="UP001500731">
    <property type="component" value="Unassembled WGS sequence"/>
</dbReference>
<dbReference type="PROSITE" id="PS50109">
    <property type="entry name" value="HIS_KIN"/>
    <property type="match status" value="1"/>
</dbReference>